<dbReference type="Proteomes" id="UP001500782">
    <property type="component" value="Unassembled WGS sequence"/>
</dbReference>
<accession>A0ABN0W1J5</accession>
<comment type="caution">
    <text evidence="1">The sequence shown here is derived from an EMBL/GenBank/DDBJ whole genome shotgun (WGS) entry which is preliminary data.</text>
</comment>
<dbReference type="EMBL" id="BAAADJ010000011">
    <property type="protein sequence ID" value="GAA0322726.1"/>
    <property type="molecule type" value="Genomic_DNA"/>
</dbReference>
<gene>
    <name evidence="1" type="ORF">GCM10008967_11540</name>
</gene>
<evidence type="ECO:0000313" key="1">
    <source>
        <dbReference type="EMBL" id="GAA0322726.1"/>
    </source>
</evidence>
<reference evidence="1 2" key="1">
    <citation type="journal article" date="2019" name="Int. J. Syst. Evol. Microbiol.">
        <title>The Global Catalogue of Microorganisms (GCM) 10K type strain sequencing project: providing services to taxonomists for standard genome sequencing and annotation.</title>
        <authorList>
            <consortium name="The Broad Institute Genomics Platform"/>
            <consortium name="The Broad Institute Genome Sequencing Center for Infectious Disease"/>
            <person name="Wu L."/>
            <person name="Ma J."/>
        </authorList>
    </citation>
    <scope>NUCLEOTIDE SEQUENCE [LARGE SCALE GENOMIC DNA]</scope>
    <source>
        <strain evidence="1 2">JCM 9731</strain>
    </source>
</reference>
<sequence length="111" mass="12981">MHPELEENIKVIASYDKDSTFFRYPFTKRDPSLDQKKYSMKKVNNFKDIINSENQGKGSFTMILKDEDENISSVYSLDENVMSSELVIFKETSDILSNYHIMTRMTLCQGF</sequence>
<protein>
    <submittedName>
        <fullName evidence="1">Uncharacterized protein</fullName>
    </submittedName>
</protein>
<organism evidence="1 2">
    <name type="scientific">Bacillus carboniphilus</name>
    <dbReference type="NCBI Taxonomy" id="86663"/>
    <lineage>
        <taxon>Bacteria</taxon>
        <taxon>Bacillati</taxon>
        <taxon>Bacillota</taxon>
        <taxon>Bacilli</taxon>
        <taxon>Bacillales</taxon>
        <taxon>Bacillaceae</taxon>
        <taxon>Bacillus</taxon>
    </lineage>
</organism>
<evidence type="ECO:0000313" key="2">
    <source>
        <dbReference type="Proteomes" id="UP001500782"/>
    </source>
</evidence>
<proteinExistence type="predicted"/>
<name>A0ABN0W1J5_9BACI</name>
<keyword evidence="2" id="KW-1185">Reference proteome</keyword>